<sequence>MESQDMYFRLCQVPDLHVKHQTRDEPDLTVEQKVEILGKLHSSNPGEFLSRYHSHLLWPTDAQHFEASKSDYVVNFYLSKYSCQDSELRPSSVALERGKNIQRKNKRYLAWLNYQANKRNHDEADYGTLEDRLGDEKMARLHPELWQNLIGSHADSEEQRREMTGCNYGGSFAQFLLSQLQNPENATADEARSHYDDLICRKLCSGKLKHFSYRELDESQDVDDRIAAHDKEESYFDKSDED</sequence>
<evidence type="ECO:0000256" key="1">
    <source>
        <dbReference type="SAM" id="MobiDB-lite"/>
    </source>
</evidence>
<organism evidence="3 4">
    <name type="scientific">Cichlidogyrus casuarinus</name>
    <dbReference type="NCBI Taxonomy" id="1844966"/>
    <lineage>
        <taxon>Eukaryota</taxon>
        <taxon>Metazoa</taxon>
        <taxon>Spiralia</taxon>
        <taxon>Lophotrochozoa</taxon>
        <taxon>Platyhelminthes</taxon>
        <taxon>Monogenea</taxon>
        <taxon>Monopisthocotylea</taxon>
        <taxon>Dactylogyridea</taxon>
        <taxon>Ancyrocephalidae</taxon>
        <taxon>Cichlidogyrus</taxon>
    </lineage>
</organism>
<reference evidence="3 4" key="1">
    <citation type="submission" date="2024-11" db="EMBL/GenBank/DDBJ databases">
        <title>Adaptive evolution of stress response genes in parasites aligns with host niche diversity.</title>
        <authorList>
            <person name="Hahn C."/>
            <person name="Resl P."/>
        </authorList>
    </citation>
    <scope>NUCLEOTIDE SEQUENCE [LARGE SCALE GENOMIC DNA]</scope>
    <source>
        <strain evidence="3">EGGRZ-B1_66</strain>
        <tissue evidence="3">Body</tissue>
    </source>
</reference>
<proteinExistence type="predicted"/>
<keyword evidence="4" id="KW-1185">Reference proteome</keyword>
<dbReference type="AlphaFoldDB" id="A0ABD2QKT8"/>
<dbReference type="Pfam" id="PF09747">
    <property type="entry name" value="CCD97-like_C"/>
    <property type="match status" value="1"/>
</dbReference>
<evidence type="ECO:0000313" key="3">
    <source>
        <dbReference type="EMBL" id="KAL3320145.1"/>
    </source>
</evidence>
<dbReference type="InterPro" id="IPR040233">
    <property type="entry name" value="CCD97-like_C"/>
</dbReference>
<dbReference type="PANTHER" id="PTHR31840:SF1">
    <property type="entry name" value="COILED-COIL DOMAIN-CONTAINING PROTEIN 97"/>
    <property type="match status" value="1"/>
</dbReference>
<name>A0ABD2QKT8_9PLAT</name>
<comment type="caution">
    <text evidence="3">The sequence shown here is derived from an EMBL/GenBank/DDBJ whole genome shotgun (WGS) entry which is preliminary data.</text>
</comment>
<dbReference type="InterPro" id="IPR018613">
    <property type="entry name" value="Ccdc97-like"/>
</dbReference>
<evidence type="ECO:0000313" key="4">
    <source>
        <dbReference type="Proteomes" id="UP001626550"/>
    </source>
</evidence>
<feature type="domain" description="CCD97-like C-terminal" evidence="2">
    <location>
        <begin position="183"/>
        <end position="238"/>
    </location>
</feature>
<protein>
    <recommendedName>
        <fullName evidence="2">CCD97-like C-terminal domain-containing protein</fullName>
    </recommendedName>
</protein>
<accession>A0ABD2QKT8</accession>
<gene>
    <name evidence="3" type="ORF">Ciccas_001177</name>
</gene>
<feature type="region of interest" description="Disordered" evidence="1">
    <location>
        <begin position="220"/>
        <end position="242"/>
    </location>
</feature>
<dbReference type="EMBL" id="JBJKFK010000073">
    <property type="protein sequence ID" value="KAL3320145.1"/>
    <property type="molecule type" value="Genomic_DNA"/>
</dbReference>
<dbReference type="Proteomes" id="UP001626550">
    <property type="component" value="Unassembled WGS sequence"/>
</dbReference>
<evidence type="ECO:0000259" key="2">
    <source>
        <dbReference type="Pfam" id="PF09747"/>
    </source>
</evidence>
<dbReference type="PANTHER" id="PTHR31840">
    <property type="entry name" value="COILED-COIL DOMAIN-CONTAINING PROTEIN 97"/>
    <property type="match status" value="1"/>
</dbReference>